<evidence type="ECO:0000313" key="1">
    <source>
        <dbReference type="EMBL" id="SVD71460.1"/>
    </source>
</evidence>
<accession>A0A382XKU4</accession>
<dbReference type="EMBL" id="UINC01168432">
    <property type="protein sequence ID" value="SVD71460.1"/>
    <property type="molecule type" value="Genomic_DNA"/>
</dbReference>
<gene>
    <name evidence="1" type="ORF">METZ01_LOCUS424314</name>
</gene>
<sequence length="62" mass="7305">VSYLKQSHVRIDTPMAPPAWALMEWELIRAQERACGEFFERYFDERGYLECIPRWGGNDGPD</sequence>
<dbReference type="AlphaFoldDB" id="A0A382XKU4"/>
<feature type="non-terminal residue" evidence="1">
    <location>
        <position position="62"/>
    </location>
</feature>
<protein>
    <submittedName>
        <fullName evidence="1">Uncharacterized protein</fullName>
    </submittedName>
</protein>
<reference evidence="1" key="1">
    <citation type="submission" date="2018-05" db="EMBL/GenBank/DDBJ databases">
        <authorList>
            <person name="Lanie J.A."/>
            <person name="Ng W.-L."/>
            <person name="Kazmierczak K.M."/>
            <person name="Andrzejewski T.M."/>
            <person name="Davidsen T.M."/>
            <person name="Wayne K.J."/>
            <person name="Tettelin H."/>
            <person name="Glass J.I."/>
            <person name="Rusch D."/>
            <person name="Podicherti R."/>
            <person name="Tsui H.-C.T."/>
            <person name="Winkler M.E."/>
        </authorList>
    </citation>
    <scope>NUCLEOTIDE SEQUENCE</scope>
</reference>
<feature type="non-terminal residue" evidence="1">
    <location>
        <position position="1"/>
    </location>
</feature>
<organism evidence="1">
    <name type="scientific">marine metagenome</name>
    <dbReference type="NCBI Taxonomy" id="408172"/>
    <lineage>
        <taxon>unclassified sequences</taxon>
        <taxon>metagenomes</taxon>
        <taxon>ecological metagenomes</taxon>
    </lineage>
</organism>
<name>A0A382XKU4_9ZZZZ</name>
<proteinExistence type="predicted"/>